<accession>A0A6J6N750</accession>
<evidence type="ECO:0000313" key="1">
    <source>
        <dbReference type="EMBL" id="CAB4680383.1"/>
    </source>
</evidence>
<gene>
    <name evidence="1" type="ORF">UFOPK2373_00209</name>
</gene>
<name>A0A6J6N750_9ZZZZ</name>
<sequence>MQNKLLFWRVLTNKHKGQFGGGKIQKYGEKGWFLKEKGPQPEVGALKTVAI</sequence>
<organism evidence="1">
    <name type="scientific">freshwater metagenome</name>
    <dbReference type="NCBI Taxonomy" id="449393"/>
    <lineage>
        <taxon>unclassified sequences</taxon>
        <taxon>metagenomes</taxon>
        <taxon>ecological metagenomes</taxon>
    </lineage>
</organism>
<proteinExistence type="predicted"/>
<reference evidence="1" key="1">
    <citation type="submission" date="2020-05" db="EMBL/GenBank/DDBJ databases">
        <authorList>
            <person name="Chiriac C."/>
            <person name="Salcher M."/>
            <person name="Ghai R."/>
            <person name="Kavagutti S V."/>
        </authorList>
    </citation>
    <scope>NUCLEOTIDE SEQUENCE</scope>
</reference>
<dbReference type="AlphaFoldDB" id="A0A6J6N750"/>
<dbReference type="EMBL" id="CAEZXL010000020">
    <property type="protein sequence ID" value="CAB4680383.1"/>
    <property type="molecule type" value="Genomic_DNA"/>
</dbReference>
<protein>
    <submittedName>
        <fullName evidence="1">Unannotated protein</fullName>
    </submittedName>
</protein>